<evidence type="ECO:0000256" key="8">
    <source>
        <dbReference type="ARBA" id="ARBA00043980"/>
    </source>
</evidence>
<reference evidence="11" key="1">
    <citation type="journal article" date="2021" name="Nat. Plants">
        <title>Gene duplications and phylogenomic conflict underlie major pulses of phenotypic evolution in gymnosperms.</title>
        <authorList>
            <person name="Stull G.W."/>
            <person name="Qu X.J."/>
            <person name="Parins-Fukuchi C."/>
            <person name="Yang Y.Y."/>
            <person name="Yang J.B."/>
            <person name="Yang Z.Y."/>
            <person name="Hu Y."/>
            <person name="Ma H."/>
            <person name="Soltis P.S."/>
            <person name="Soltis D.E."/>
            <person name="Li D.Z."/>
            <person name="Smith S.A."/>
            <person name="Yi T.S."/>
        </authorList>
    </citation>
    <scope>NUCLEOTIDE SEQUENCE</scope>
</reference>
<dbReference type="GO" id="GO:0015078">
    <property type="term" value="F:proton transmembrane transporter activity"/>
    <property type="evidence" value="ECO:0007669"/>
    <property type="project" value="UniProtKB-UniRule"/>
</dbReference>
<proteinExistence type="inferred from homology"/>
<dbReference type="GO" id="GO:0009706">
    <property type="term" value="C:chloroplast inner membrane"/>
    <property type="evidence" value="ECO:0007669"/>
    <property type="project" value="UniProtKB-SubCell"/>
</dbReference>
<feature type="chain" id="PRO_5034848001" description="Potassium/proton antiporter CemA" evidence="10">
    <location>
        <begin position="25"/>
        <end position="301"/>
    </location>
</feature>
<keyword evidence="9" id="KW-1001">Plastid inner membrane</keyword>
<dbReference type="Pfam" id="PF03040">
    <property type="entry name" value="CemA"/>
    <property type="match status" value="1"/>
</dbReference>
<evidence type="ECO:0000256" key="3">
    <source>
        <dbReference type="ARBA" id="ARBA00022692"/>
    </source>
</evidence>
<reference evidence="11" key="2">
    <citation type="submission" date="2021-01" db="EMBL/GenBank/DDBJ databases">
        <authorList>
            <person name="Stull G."/>
            <person name="Qu X.-J."/>
            <person name="Parins-Fukuchi C."/>
            <person name="Yang Y.-Y."/>
            <person name="Yang J.-B."/>
            <person name="Yang Z.-Y."/>
            <person name="Hu Y."/>
            <person name="Ma H."/>
            <person name="Soltis P."/>
            <person name="Soltis D."/>
            <person name="Li D.-Z."/>
            <person name="Smith S."/>
            <person name="Yi T.-S."/>
        </authorList>
    </citation>
    <scope>NUCLEOTIDE SEQUENCE</scope>
</reference>
<sequence length="301" mass="35299">MFFVRKHQSLFLFSFLFGVNRCLSEAYNLSESKNYSIHLSMNPIPRSITRTLFRFRTELTSESRSLAIHELEVAKYKASVSLRYLAGLVVLPWVISISFQKGLEPWVTNWWNTNQSPKILDYIEEESILGRFEKIEELFMLERMVEDSLETDSPDPRIENQKKMIQLVKMYNQDCIQIMLYLLTNIMGSLILSAYLILGKHKLAILNSWIQELFYSLSDTTKAFYILLATDLCIGFHSPHGWELLINWIFENYGLAHNERIISGLVSTFPVILDTIFKYWIFRRLNRTSPSLVVIYHSINE</sequence>
<keyword evidence="7 9" id="KW-0472">Membrane</keyword>
<protein>
    <recommendedName>
        <fullName evidence="9">Potassium/proton antiporter CemA</fullName>
    </recommendedName>
    <alternativeName>
        <fullName evidence="9">Chloroplast envelope membrane protein A</fullName>
        <shortName evidence="9">CemA</shortName>
    </alternativeName>
</protein>
<evidence type="ECO:0000313" key="11">
    <source>
        <dbReference type="EMBL" id="QYB22104.1"/>
    </source>
</evidence>
<dbReference type="PANTHER" id="PTHR33650:SF2">
    <property type="entry name" value="CHLOROPLAST ENVELOPE MEMBRANE PROTEIN"/>
    <property type="match status" value="1"/>
</dbReference>
<keyword evidence="9" id="KW-0630">Potassium</keyword>
<evidence type="ECO:0000256" key="7">
    <source>
        <dbReference type="ARBA" id="ARBA00023136"/>
    </source>
</evidence>
<keyword evidence="11" id="KW-0150">Chloroplast</keyword>
<evidence type="ECO:0000256" key="4">
    <source>
        <dbReference type="ARBA" id="ARBA00022781"/>
    </source>
</evidence>
<keyword evidence="11" id="KW-0934">Plastid</keyword>
<dbReference type="PANTHER" id="PTHR33650">
    <property type="entry name" value="CHLOROPLAST ENVELOPE MEMBRANE PROTEIN-RELATED"/>
    <property type="match status" value="1"/>
</dbReference>
<keyword evidence="9" id="KW-0050">Antiport</keyword>
<comment type="subcellular location">
    <subcellularLocation>
        <location evidence="1">Membrane</location>
        <topology evidence="1">Multi-pass membrane protein</topology>
    </subcellularLocation>
    <subcellularLocation>
        <location evidence="9">Plastid</location>
        <location evidence="9">Chloroplast inner membrane</location>
        <topology evidence="9">Multi-pass membrane protein</topology>
    </subcellularLocation>
</comment>
<comment type="catalytic activity">
    <reaction evidence="9">
        <text>K(+)(in) + H(+)(out) = K(+)(out) + H(+)(in)</text>
        <dbReference type="Rhea" id="RHEA:29467"/>
        <dbReference type="ChEBI" id="CHEBI:15378"/>
        <dbReference type="ChEBI" id="CHEBI:29103"/>
    </reaction>
</comment>
<feature type="signal peptide" evidence="10">
    <location>
        <begin position="1"/>
        <end position="24"/>
    </location>
</feature>
<evidence type="ECO:0000256" key="10">
    <source>
        <dbReference type="SAM" id="SignalP"/>
    </source>
</evidence>
<evidence type="ECO:0000256" key="5">
    <source>
        <dbReference type="ARBA" id="ARBA00022989"/>
    </source>
</evidence>
<feature type="transmembrane region" description="Helical" evidence="9">
    <location>
        <begin position="261"/>
        <end position="281"/>
    </location>
</feature>
<evidence type="ECO:0000256" key="9">
    <source>
        <dbReference type="HAMAP-Rule" id="MF_01308"/>
    </source>
</evidence>
<keyword evidence="2 9" id="KW-0813">Transport</keyword>
<keyword evidence="4 9" id="KW-0375">Hydrogen ion transport</keyword>
<feature type="transmembrane region" description="Helical" evidence="9">
    <location>
        <begin position="178"/>
        <end position="198"/>
    </location>
</feature>
<dbReference type="EMBL" id="MW470988">
    <property type="protein sequence ID" value="QYB22104.1"/>
    <property type="molecule type" value="Genomic_DNA"/>
</dbReference>
<dbReference type="InterPro" id="IPR004282">
    <property type="entry name" value="CemA"/>
</dbReference>
<comment type="similarity">
    <text evidence="8 9">Belongs to the CemA family.</text>
</comment>
<keyword evidence="9" id="KW-0633">Potassium transport</keyword>
<comment type="function">
    <text evidence="9">Contributes to K(+)/H(+) antiport activity by supporting proton efflux to control proton extrusion and homeostasis in chloroplasts in a light-dependent manner to modulate photosynthesis. Prevents excessive induction of non-photochemical quenching (NPQ) under continuous-light conditions. Indirectly promotes efficient inorganic carbon uptake into chloroplasts.</text>
</comment>
<keyword evidence="10" id="KW-0732">Signal</keyword>
<dbReference type="HAMAP" id="MF_01308">
    <property type="entry name" value="CemA_PxcA"/>
    <property type="match status" value="1"/>
</dbReference>
<evidence type="ECO:0000256" key="2">
    <source>
        <dbReference type="ARBA" id="ARBA00022448"/>
    </source>
</evidence>
<accession>A0A8F8SVR9</accession>
<evidence type="ECO:0000256" key="6">
    <source>
        <dbReference type="ARBA" id="ARBA00023065"/>
    </source>
</evidence>
<organism evidence="11">
    <name type="scientific">Phyllocladus trichomanoides</name>
    <name type="common">celery pine</name>
    <dbReference type="NCBI Taxonomy" id="50184"/>
    <lineage>
        <taxon>Eukaryota</taxon>
        <taxon>Viridiplantae</taxon>
        <taxon>Streptophyta</taxon>
        <taxon>Embryophyta</taxon>
        <taxon>Tracheophyta</taxon>
        <taxon>Spermatophyta</taxon>
        <taxon>Pinopsida</taxon>
        <taxon>Pinidae</taxon>
        <taxon>Conifers II</taxon>
        <taxon>Araucariales</taxon>
        <taxon>Podocarpaceae</taxon>
        <taxon>Phyllocladus</taxon>
    </lineage>
</organism>
<gene>
    <name evidence="9 11" type="primary">cemA</name>
</gene>
<keyword evidence="3 9" id="KW-0812">Transmembrane</keyword>
<evidence type="ECO:0000256" key="1">
    <source>
        <dbReference type="ARBA" id="ARBA00004141"/>
    </source>
</evidence>
<keyword evidence="6 9" id="KW-0406">Ion transport</keyword>
<name>A0A8F8SVR9_9CONI</name>
<dbReference type="GO" id="GO:0015297">
    <property type="term" value="F:antiporter activity"/>
    <property type="evidence" value="ECO:0007669"/>
    <property type="project" value="UniProtKB-KW"/>
</dbReference>
<dbReference type="GO" id="GO:0006813">
    <property type="term" value="P:potassium ion transport"/>
    <property type="evidence" value="ECO:0007669"/>
    <property type="project" value="UniProtKB-UniRule"/>
</dbReference>
<geneLocation type="chloroplast" evidence="11"/>
<dbReference type="AlphaFoldDB" id="A0A8F8SVR9"/>
<keyword evidence="5 9" id="KW-1133">Transmembrane helix</keyword>